<evidence type="ECO:0000256" key="2">
    <source>
        <dbReference type="ARBA" id="ARBA00022723"/>
    </source>
</evidence>
<dbReference type="GO" id="GO:0046872">
    <property type="term" value="F:metal ion binding"/>
    <property type="evidence" value="ECO:0007669"/>
    <property type="project" value="UniProtKB-KW"/>
</dbReference>
<dbReference type="Pfam" id="PF03167">
    <property type="entry name" value="UDG"/>
    <property type="match status" value="1"/>
</dbReference>
<evidence type="ECO:0000256" key="1">
    <source>
        <dbReference type="ARBA" id="ARBA00022485"/>
    </source>
</evidence>
<keyword evidence="2" id="KW-0479">Metal-binding</keyword>
<feature type="domain" description="Uracil-DNA glycosylase-like" evidence="10">
    <location>
        <begin position="60"/>
        <end position="234"/>
    </location>
</feature>
<evidence type="ECO:0000256" key="7">
    <source>
        <dbReference type="ARBA" id="ARBA00023204"/>
    </source>
</evidence>
<sequence length="237" mass="27027">MNDNITNISSEYDRIRTLSALEEEIISCRRCDRLVKFREDVAQRKRRSYRDWNYWGKPVPGYGSANGKLLILGLAPAAHGGNRTGRVFTGDRSAGFLFRCLHHVGLANQPNSDHREDGLILTSYITAAVKCVPPGDKPTMEERRNCANFLSKEFDLLNNLKIVLGLGKIGFDACLHHVRRKYELKMKDFPFKHGVGYDLPNGIRLYGAYHPSPRNVNTGRISFEMMVKFLQQLKKEI</sequence>
<dbReference type="AlphaFoldDB" id="A0A381W0I3"/>
<keyword evidence="3" id="KW-0227">DNA damage</keyword>
<dbReference type="InterPro" id="IPR051536">
    <property type="entry name" value="UDG_Type-4/5"/>
</dbReference>
<dbReference type="EMBL" id="UINC01010332">
    <property type="protein sequence ID" value="SVA46002.1"/>
    <property type="molecule type" value="Genomic_DNA"/>
</dbReference>
<keyword evidence="5" id="KW-0408">Iron</keyword>
<dbReference type="SMART" id="SM00987">
    <property type="entry name" value="UreE_C"/>
    <property type="match status" value="1"/>
</dbReference>
<evidence type="ECO:0000256" key="8">
    <source>
        <dbReference type="ARBA" id="ARBA00023779"/>
    </source>
</evidence>
<evidence type="ECO:0000259" key="10">
    <source>
        <dbReference type="SMART" id="SM00986"/>
    </source>
</evidence>
<protein>
    <recommendedName>
        <fullName evidence="9">Type-5 uracil-DNA glycosylase</fullName>
    </recommendedName>
</protein>
<dbReference type="GO" id="GO:0004844">
    <property type="term" value="F:uracil DNA N-glycosylase activity"/>
    <property type="evidence" value="ECO:0007669"/>
    <property type="project" value="InterPro"/>
</dbReference>
<gene>
    <name evidence="11" type="ORF">METZ01_LOCUS98856</name>
</gene>
<accession>A0A381W0I3</accession>
<keyword evidence="6" id="KW-0411">Iron-sulfur</keyword>
<evidence type="ECO:0000256" key="5">
    <source>
        <dbReference type="ARBA" id="ARBA00023004"/>
    </source>
</evidence>
<dbReference type="GO" id="GO:0051539">
    <property type="term" value="F:4 iron, 4 sulfur cluster binding"/>
    <property type="evidence" value="ECO:0007669"/>
    <property type="project" value="UniProtKB-KW"/>
</dbReference>
<dbReference type="SUPFAM" id="SSF52141">
    <property type="entry name" value="Uracil-DNA glycosylase-like"/>
    <property type="match status" value="1"/>
</dbReference>
<evidence type="ECO:0000256" key="6">
    <source>
        <dbReference type="ARBA" id="ARBA00023014"/>
    </source>
</evidence>
<organism evidence="11">
    <name type="scientific">marine metagenome</name>
    <dbReference type="NCBI Taxonomy" id="408172"/>
    <lineage>
        <taxon>unclassified sequences</taxon>
        <taxon>metagenomes</taxon>
        <taxon>ecological metagenomes</taxon>
    </lineage>
</organism>
<dbReference type="Gene3D" id="3.40.470.10">
    <property type="entry name" value="Uracil-DNA glycosylase-like domain"/>
    <property type="match status" value="1"/>
</dbReference>
<keyword evidence="7" id="KW-0234">DNA repair</keyword>
<dbReference type="GO" id="GO:0006284">
    <property type="term" value="P:base-excision repair"/>
    <property type="evidence" value="ECO:0007669"/>
    <property type="project" value="InterPro"/>
</dbReference>
<dbReference type="InterPro" id="IPR044147">
    <property type="entry name" value="UdgB-like"/>
</dbReference>
<dbReference type="GO" id="GO:0033958">
    <property type="term" value="F:DNA-deoxyinosine glycosylase activity"/>
    <property type="evidence" value="ECO:0007669"/>
    <property type="project" value="InterPro"/>
</dbReference>
<dbReference type="CDD" id="cd10031">
    <property type="entry name" value="UDG-F5_TTUDGB_like"/>
    <property type="match status" value="1"/>
</dbReference>
<evidence type="ECO:0000256" key="4">
    <source>
        <dbReference type="ARBA" id="ARBA00022801"/>
    </source>
</evidence>
<evidence type="ECO:0000256" key="3">
    <source>
        <dbReference type="ARBA" id="ARBA00022763"/>
    </source>
</evidence>
<dbReference type="InterPro" id="IPR005122">
    <property type="entry name" value="Uracil-DNA_glycosylase-like"/>
</dbReference>
<comment type="similarity">
    <text evidence="8">Belongs to the uracil-DNA glycosylase (UDG) superfamily. Type 5 (UDGb) family.</text>
</comment>
<evidence type="ECO:0000256" key="9">
    <source>
        <dbReference type="ARBA" id="ARBA00023887"/>
    </source>
</evidence>
<name>A0A381W0I3_9ZZZZ</name>
<keyword evidence="4" id="KW-0378">Hydrolase</keyword>
<evidence type="ECO:0000313" key="11">
    <source>
        <dbReference type="EMBL" id="SVA46002.1"/>
    </source>
</evidence>
<dbReference type="PANTHER" id="PTHR33693:SF3">
    <property type="entry name" value="TYPE-5 URACIL-DNA GLYCOSYLASE"/>
    <property type="match status" value="1"/>
</dbReference>
<keyword evidence="1" id="KW-0004">4Fe-4S</keyword>
<dbReference type="PANTHER" id="PTHR33693">
    <property type="entry name" value="TYPE-5 URACIL-DNA GLYCOSYLASE"/>
    <property type="match status" value="1"/>
</dbReference>
<dbReference type="InterPro" id="IPR036895">
    <property type="entry name" value="Uracil-DNA_glycosylase-like_sf"/>
</dbReference>
<proteinExistence type="inferred from homology"/>
<reference evidence="11" key="1">
    <citation type="submission" date="2018-05" db="EMBL/GenBank/DDBJ databases">
        <authorList>
            <person name="Lanie J.A."/>
            <person name="Ng W.-L."/>
            <person name="Kazmierczak K.M."/>
            <person name="Andrzejewski T.M."/>
            <person name="Davidsen T.M."/>
            <person name="Wayne K.J."/>
            <person name="Tettelin H."/>
            <person name="Glass J.I."/>
            <person name="Rusch D."/>
            <person name="Podicherti R."/>
            <person name="Tsui H.-C.T."/>
            <person name="Winkler M.E."/>
        </authorList>
    </citation>
    <scope>NUCLEOTIDE SEQUENCE</scope>
</reference>
<dbReference type="SMART" id="SM00986">
    <property type="entry name" value="UDG"/>
    <property type="match status" value="1"/>
</dbReference>